<comment type="caution">
    <text evidence="2">The sequence shown here is derived from an EMBL/GenBank/DDBJ whole genome shotgun (WGS) entry which is preliminary data.</text>
</comment>
<dbReference type="AlphaFoldDB" id="A0A9D1MKG1"/>
<dbReference type="Gene3D" id="3.60.110.10">
    <property type="entry name" value="Carbon-nitrogen hydrolase"/>
    <property type="match status" value="1"/>
</dbReference>
<name>A0A9D1MKG1_9FIRM</name>
<gene>
    <name evidence="2" type="ORF">IAB69_03345</name>
</gene>
<dbReference type="EMBL" id="DVNE01000031">
    <property type="protein sequence ID" value="HIU61664.1"/>
    <property type="molecule type" value="Genomic_DNA"/>
</dbReference>
<evidence type="ECO:0000313" key="3">
    <source>
        <dbReference type="Proteomes" id="UP000824110"/>
    </source>
</evidence>
<reference evidence="2" key="2">
    <citation type="journal article" date="2021" name="PeerJ">
        <title>Extensive microbial diversity within the chicken gut microbiome revealed by metagenomics and culture.</title>
        <authorList>
            <person name="Gilroy R."/>
            <person name="Ravi A."/>
            <person name="Getino M."/>
            <person name="Pursley I."/>
            <person name="Horton D.L."/>
            <person name="Alikhan N.F."/>
            <person name="Baker D."/>
            <person name="Gharbi K."/>
            <person name="Hall N."/>
            <person name="Watson M."/>
            <person name="Adriaenssens E.M."/>
            <person name="Foster-Nyarko E."/>
            <person name="Jarju S."/>
            <person name="Secka A."/>
            <person name="Antonio M."/>
            <person name="Oren A."/>
            <person name="Chaudhuri R.R."/>
            <person name="La Ragione R."/>
            <person name="Hildebrand F."/>
            <person name="Pallen M.J."/>
        </authorList>
    </citation>
    <scope>NUCLEOTIDE SEQUENCE</scope>
    <source>
        <strain evidence="2">CHK195-12923</strain>
    </source>
</reference>
<dbReference type="Proteomes" id="UP000824110">
    <property type="component" value="Unassembled WGS sequence"/>
</dbReference>
<reference evidence="2" key="1">
    <citation type="submission" date="2020-10" db="EMBL/GenBank/DDBJ databases">
        <authorList>
            <person name="Gilroy R."/>
        </authorList>
    </citation>
    <scope>NUCLEOTIDE SEQUENCE</scope>
    <source>
        <strain evidence="2">CHK195-12923</strain>
    </source>
</reference>
<feature type="domain" description="CN hydrolase" evidence="1">
    <location>
        <begin position="69"/>
        <end position="181"/>
    </location>
</feature>
<dbReference type="InterPro" id="IPR003010">
    <property type="entry name" value="C-N_Hydrolase"/>
</dbReference>
<dbReference type="SUPFAM" id="SSF56317">
    <property type="entry name" value="Carbon-nitrogen hydrolase"/>
    <property type="match status" value="1"/>
</dbReference>
<evidence type="ECO:0000313" key="2">
    <source>
        <dbReference type="EMBL" id="HIU61664.1"/>
    </source>
</evidence>
<protein>
    <recommendedName>
        <fullName evidence="1">CN hydrolase domain-containing protein</fullName>
    </recommendedName>
</protein>
<evidence type="ECO:0000259" key="1">
    <source>
        <dbReference type="Pfam" id="PF00795"/>
    </source>
</evidence>
<dbReference type="InterPro" id="IPR036526">
    <property type="entry name" value="C-N_Hydrolase_sf"/>
</dbReference>
<organism evidence="2 3">
    <name type="scientific">Candidatus Coproplasma excrementigallinarum</name>
    <dbReference type="NCBI Taxonomy" id="2840747"/>
    <lineage>
        <taxon>Bacteria</taxon>
        <taxon>Bacillati</taxon>
        <taxon>Bacillota</taxon>
        <taxon>Clostridia</taxon>
        <taxon>Eubacteriales</taxon>
        <taxon>Candidatus Coproplasma</taxon>
    </lineage>
</organism>
<sequence length="216" mass="23377">MKVCVVPCSAEKIPPCDVALFGFCWLGEVDYESELSGKTDKFEEAARLSRSCGCGVACACKTLSRGVVRKSLAIADRGKLLGITDMNHVFGGEEYKSGAYLGLYTVGGYKVGLCIENDLYFPEGLRALSSCGCNIILAALEEARSPVQPVLFRAYAYIYGVPVIACAGRTAYFASPEGELASSTRPVTLFETEPQNGYRLVTRRLRGISEEDSADY</sequence>
<dbReference type="Pfam" id="PF00795">
    <property type="entry name" value="CN_hydrolase"/>
    <property type="match status" value="1"/>
</dbReference>
<accession>A0A9D1MKG1</accession>
<proteinExistence type="predicted"/>